<evidence type="ECO:0000256" key="1">
    <source>
        <dbReference type="ARBA" id="ARBA00009477"/>
    </source>
</evidence>
<sequence>MQPKKSFWIWLVPVGLLALFFFVGILPRVKNQQELHAESDAASNRLPLVNVIVAKRSLDTTGLTLPGQIMPYRETQVFARTQGFLRQRLVDIGSKVRRGSLLATVEAPELDQDILKAKADLKLAQVNLDRVKSVTLPGAVSQQDVDNRQASFEVGRASLQRLEALKALQEVRAPFNGIVTARSVEVGALINTGNMPLFTVSQLDTLRVYIDVPQTYFQMVSIGLPATVKIPELGKTFTGKVVRTSGTLRASSRTLLTEVAIPNRSGDLVAGLYGQVTLDVRSAHPPVRIPANTLLITPEGPRVVVVSANNQVHMTPITIGRDFGTSLEILEGLEGDERLVMNPSDGLRDGAMVRVKK</sequence>
<dbReference type="STRING" id="563176.SAMN04488090_3798"/>
<dbReference type="OrthoDB" id="9806939at2"/>
<feature type="domain" description="CusB-like beta-barrel" evidence="3">
    <location>
        <begin position="209"/>
        <end position="279"/>
    </location>
</feature>
<dbReference type="Pfam" id="PF25954">
    <property type="entry name" value="Beta-barrel_RND_2"/>
    <property type="match status" value="1"/>
</dbReference>
<evidence type="ECO:0000259" key="3">
    <source>
        <dbReference type="Pfam" id="PF25954"/>
    </source>
</evidence>
<evidence type="ECO:0000259" key="4">
    <source>
        <dbReference type="Pfam" id="PF25967"/>
    </source>
</evidence>
<dbReference type="SUPFAM" id="SSF111369">
    <property type="entry name" value="HlyD-like secretion proteins"/>
    <property type="match status" value="1"/>
</dbReference>
<feature type="domain" description="Multidrug resistance protein MdtA-like C-terminal permuted SH3" evidence="4">
    <location>
        <begin position="289"/>
        <end position="341"/>
    </location>
</feature>
<dbReference type="InterPro" id="IPR058627">
    <property type="entry name" value="MdtA-like_C"/>
</dbReference>
<keyword evidence="2" id="KW-1133">Transmembrane helix</keyword>
<name>A0A1G9UFP1_9BACT</name>
<evidence type="ECO:0000313" key="6">
    <source>
        <dbReference type="EMBL" id="SDM58643.1"/>
    </source>
</evidence>
<evidence type="ECO:0000313" key="7">
    <source>
        <dbReference type="Proteomes" id="UP000198901"/>
    </source>
</evidence>
<dbReference type="GO" id="GO:1990281">
    <property type="term" value="C:efflux pump complex"/>
    <property type="evidence" value="ECO:0007669"/>
    <property type="project" value="TreeGrafter"/>
</dbReference>
<feature type="domain" description="CzcB-like barrel-sandwich hybrid" evidence="5">
    <location>
        <begin position="74"/>
        <end position="201"/>
    </location>
</feature>
<accession>A0A1G9UFP1</accession>
<dbReference type="PANTHER" id="PTHR30469:SF37">
    <property type="entry name" value="RAGD PROTEIN"/>
    <property type="match status" value="1"/>
</dbReference>
<gene>
    <name evidence="6" type="ORF">SAMN04488090_3798</name>
</gene>
<dbReference type="RefSeq" id="WP_093205872.1">
    <property type="nucleotide sequence ID" value="NZ_FNGS01000007.1"/>
</dbReference>
<dbReference type="Gene3D" id="2.40.50.100">
    <property type="match status" value="1"/>
</dbReference>
<dbReference type="Gene3D" id="1.10.287.470">
    <property type="entry name" value="Helix hairpin bin"/>
    <property type="match status" value="1"/>
</dbReference>
<dbReference type="Gene3D" id="2.40.420.20">
    <property type="match status" value="1"/>
</dbReference>
<organism evidence="6 7">
    <name type="scientific">Siphonobacter aquaeclarae</name>
    <dbReference type="NCBI Taxonomy" id="563176"/>
    <lineage>
        <taxon>Bacteria</taxon>
        <taxon>Pseudomonadati</taxon>
        <taxon>Bacteroidota</taxon>
        <taxon>Cytophagia</taxon>
        <taxon>Cytophagales</taxon>
        <taxon>Cytophagaceae</taxon>
        <taxon>Siphonobacter</taxon>
    </lineage>
</organism>
<keyword evidence="2" id="KW-0812">Transmembrane</keyword>
<dbReference type="Pfam" id="PF25973">
    <property type="entry name" value="BSH_CzcB"/>
    <property type="match status" value="1"/>
</dbReference>
<dbReference type="Gene3D" id="2.40.30.170">
    <property type="match status" value="1"/>
</dbReference>
<evidence type="ECO:0000259" key="5">
    <source>
        <dbReference type="Pfam" id="PF25973"/>
    </source>
</evidence>
<proteinExistence type="inferred from homology"/>
<protein>
    <submittedName>
        <fullName evidence="6">RND family efflux transporter, MFP subunit</fullName>
    </submittedName>
</protein>
<reference evidence="6 7" key="1">
    <citation type="submission" date="2016-10" db="EMBL/GenBank/DDBJ databases">
        <authorList>
            <person name="de Groot N.N."/>
        </authorList>
    </citation>
    <scope>NUCLEOTIDE SEQUENCE [LARGE SCALE GENOMIC DNA]</scope>
    <source>
        <strain evidence="6 7">DSM 21668</strain>
    </source>
</reference>
<evidence type="ECO:0000256" key="2">
    <source>
        <dbReference type="SAM" id="Phobius"/>
    </source>
</evidence>
<dbReference type="Proteomes" id="UP000198901">
    <property type="component" value="Unassembled WGS sequence"/>
</dbReference>
<dbReference type="AlphaFoldDB" id="A0A1G9UFP1"/>
<dbReference type="InterPro" id="IPR058792">
    <property type="entry name" value="Beta-barrel_RND_2"/>
</dbReference>
<comment type="similarity">
    <text evidence="1">Belongs to the membrane fusion protein (MFP) (TC 8.A.1) family.</text>
</comment>
<dbReference type="InterPro" id="IPR006143">
    <property type="entry name" value="RND_pump_MFP"/>
</dbReference>
<dbReference type="PANTHER" id="PTHR30469">
    <property type="entry name" value="MULTIDRUG RESISTANCE PROTEIN MDTA"/>
    <property type="match status" value="1"/>
</dbReference>
<dbReference type="Pfam" id="PF25967">
    <property type="entry name" value="RND-MFP_C"/>
    <property type="match status" value="1"/>
</dbReference>
<dbReference type="EMBL" id="FNGS01000007">
    <property type="protein sequence ID" value="SDM58643.1"/>
    <property type="molecule type" value="Genomic_DNA"/>
</dbReference>
<dbReference type="InterPro" id="IPR058647">
    <property type="entry name" value="BSH_CzcB-like"/>
</dbReference>
<dbReference type="GO" id="GO:0015562">
    <property type="term" value="F:efflux transmembrane transporter activity"/>
    <property type="evidence" value="ECO:0007669"/>
    <property type="project" value="TreeGrafter"/>
</dbReference>
<keyword evidence="7" id="KW-1185">Reference proteome</keyword>
<keyword evidence="2" id="KW-0472">Membrane</keyword>
<dbReference type="NCBIfam" id="TIGR01730">
    <property type="entry name" value="RND_mfp"/>
    <property type="match status" value="1"/>
</dbReference>
<feature type="transmembrane region" description="Helical" evidence="2">
    <location>
        <begin position="7"/>
        <end position="26"/>
    </location>
</feature>